<name>A0ABM1FCB5_SOLPN</name>
<accession>A0ABM1FCB5</accession>
<dbReference type="PANTHER" id="PTHR48475:SF1">
    <property type="entry name" value="RNASE H TYPE-1 DOMAIN-CONTAINING PROTEIN"/>
    <property type="match status" value="1"/>
</dbReference>
<reference evidence="2" key="2">
    <citation type="submission" date="2025-08" db="UniProtKB">
        <authorList>
            <consortium name="RefSeq"/>
        </authorList>
    </citation>
    <scope>IDENTIFICATION</scope>
</reference>
<evidence type="ECO:0000313" key="1">
    <source>
        <dbReference type="Proteomes" id="UP000694930"/>
    </source>
</evidence>
<dbReference type="PANTHER" id="PTHR48475">
    <property type="entry name" value="RIBONUCLEASE H"/>
    <property type="match status" value="1"/>
</dbReference>
<sequence>MVANLRFNYTNNMAEYEDCILGLIMAIDMNVHEFLYIRKLCKRFPKIEFRHTPIIHNELADDPATIGTLIKHPDADYFDPMDIKIKEKPVHCSYVEEEPNGLPWSLDIKKYLKSETYPENATSNKKKSILRLALNFFLSGEVIYKRTSDLSLLRCIDFVEVAKLIEQIHSRVYGKHMNGLTLGRKILRAGYFLDDYGA</sequence>
<keyword evidence="1" id="KW-1185">Reference proteome</keyword>
<evidence type="ECO:0000313" key="2">
    <source>
        <dbReference type="RefSeq" id="XP_015054803.1"/>
    </source>
</evidence>
<gene>
    <name evidence="2" type="primary">LOC107001166</name>
</gene>
<dbReference type="GeneID" id="107001166"/>
<dbReference type="Proteomes" id="UP000694930">
    <property type="component" value="Chromosome 10"/>
</dbReference>
<protein>
    <submittedName>
        <fullName evidence="2">Uncharacterized protein LOC107001166</fullName>
    </submittedName>
</protein>
<dbReference type="RefSeq" id="XP_015054803.1">
    <property type="nucleotide sequence ID" value="XM_015199317.1"/>
</dbReference>
<proteinExistence type="predicted"/>
<reference evidence="1" key="1">
    <citation type="journal article" date="2014" name="Nat. Genet.">
        <title>The genome of the stress-tolerant wild tomato species Solanum pennellii.</title>
        <authorList>
            <person name="Bolger A."/>
            <person name="Scossa F."/>
            <person name="Bolger M.E."/>
            <person name="Lanz C."/>
            <person name="Maumus F."/>
            <person name="Tohge T."/>
            <person name="Quesneville H."/>
            <person name="Alseekh S."/>
            <person name="Sorensen I."/>
            <person name="Lichtenstein G."/>
            <person name="Fich E.A."/>
            <person name="Conte M."/>
            <person name="Keller H."/>
            <person name="Schneeberger K."/>
            <person name="Schwacke R."/>
            <person name="Ofner I."/>
            <person name="Vrebalov J."/>
            <person name="Xu Y."/>
            <person name="Osorio S."/>
            <person name="Aflitos S.A."/>
            <person name="Schijlen E."/>
            <person name="Jimenez-Gomez J.M."/>
            <person name="Ryngajllo M."/>
            <person name="Kimura S."/>
            <person name="Kumar R."/>
            <person name="Koenig D."/>
            <person name="Headland L.R."/>
            <person name="Maloof J.N."/>
            <person name="Sinha N."/>
            <person name="van Ham R.C."/>
            <person name="Lankhorst R.K."/>
            <person name="Mao L."/>
            <person name="Vogel A."/>
            <person name="Arsova B."/>
            <person name="Panstruga R."/>
            <person name="Fei Z."/>
            <person name="Rose J.K."/>
            <person name="Zamir D."/>
            <person name="Carrari F."/>
            <person name="Giovannoni J.J."/>
            <person name="Weigel D."/>
            <person name="Usadel B."/>
            <person name="Fernie A.R."/>
        </authorList>
    </citation>
    <scope>NUCLEOTIDE SEQUENCE [LARGE SCALE GENOMIC DNA]</scope>
    <source>
        <strain evidence="1">cv. LA0716</strain>
    </source>
</reference>
<organism evidence="1 2">
    <name type="scientific">Solanum pennellii</name>
    <name type="common">Tomato</name>
    <name type="synonym">Lycopersicon pennellii</name>
    <dbReference type="NCBI Taxonomy" id="28526"/>
    <lineage>
        <taxon>Eukaryota</taxon>
        <taxon>Viridiplantae</taxon>
        <taxon>Streptophyta</taxon>
        <taxon>Embryophyta</taxon>
        <taxon>Tracheophyta</taxon>
        <taxon>Spermatophyta</taxon>
        <taxon>Magnoliopsida</taxon>
        <taxon>eudicotyledons</taxon>
        <taxon>Gunneridae</taxon>
        <taxon>Pentapetalae</taxon>
        <taxon>asterids</taxon>
        <taxon>lamiids</taxon>
        <taxon>Solanales</taxon>
        <taxon>Solanaceae</taxon>
        <taxon>Solanoideae</taxon>
        <taxon>Solaneae</taxon>
        <taxon>Solanum</taxon>
        <taxon>Solanum subgen. Lycopersicon</taxon>
    </lineage>
</organism>